<dbReference type="PANTHER" id="PTHR20961">
    <property type="entry name" value="GLYCOSYLTRANSFERASE"/>
    <property type="match status" value="1"/>
</dbReference>
<dbReference type="Pfam" id="PF04577">
    <property type="entry name" value="Glyco_transf_61"/>
    <property type="match status" value="1"/>
</dbReference>
<evidence type="ECO:0000256" key="5">
    <source>
        <dbReference type="ARBA" id="ARBA00023180"/>
    </source>
</evidence>
<dbReference type="EMBL" id="CP136894">
    <property type="protein sequence ID" value="WOL09474.1"/>
    <property type="molecule type" value="Genomic_DNA"/>
</dbReference>
<dbReference type="InterPro" id="IPR007657">
    <property type="entry name" value="Glycosyltransferase_61"/>
</dbReference>
<evidence type="ECO:0000256" key="4">
    <source>
        <dbReference type="ARBA" id="ARBA00022679"/>
    </source>
</evidence>
<dbReference type="GO" id="GO:0000139">
    <property type="term" value="C:Golgi membrane"/>
    <property type="evidence" value="ECO:0007669"/>
    <property type="project" value="UniProtKB-SubCell"/>
</dbReference>
<feature type="domain" description="Glycosyltransferase 61 catalytic" evidence="6">
    <location>
        <begin position="114"/>
        <end position="271"/>
    </location>
</feature>
<sequence>MSGDIRIPGKASSVIFVETSETSEQKEVWQIHPYPRKGDEACFKGVRQVTVKASGEAPQCTAGHDVPAIVFSVGGYAGNLFHDFADVLVPLFLTARQFDGEVQFVITDLKSWWITKFLPVLQKLSKYPVIDFDKDEEVHCFKQVIVGLRSHNEFHIDPARAPNGYTTVDFTKFMRSAFSLEREAVLNIEDLSARKPRLLIISRKQSRAFTNVNEIVEMSEELGYEVVVDEADVSSGLARFAGIVNSCDVMMGVHGTGLTNMVFLPQNATMIQIVPWGGLEWIATLNFGNPAKEMGLNYIEHSIAIEESTLTEQFPRDHPVFTDPLSFHNRGFHVMRSTFMDNQNVKLDVKKFRDVLWTALEHLIQ</sequence>
<gene>
    <name evidence="7" type="ORF">Cni_G18227</name>
</gene>
<evidence type="ECO:0000256" key="1">
    <source>
        <dbReference type="ARBA" id="ARBA00004323"/>
    </source>
</evidence>
<comment type="subcellular location">
    <subcellularLocation>
        <location evidence="1">Golgi apparatus membrane</location>
        <topology evidence="1">Single-pass type II membrane protein</topology>
    </subcellularLocation>
</comment>
<keyword evidence="8" id="KW-1185">Reference proteome</keyword>
<evidence type="ECO:0000256" key="2">
    <source>
        <dbReference type="ARBA" id="ARBA00004881"/>
    </source>
</evidence>
<dbReference type="InterPro" id="IPR049625">
    <property type="entry name" value="Glyco_transf_61_cat"/>
</dbReference>
<keyword evidence="5" id="KW-0325">Glycoprotein</keyword>
<evidence type="ECO:0000313" key="8">
    <source>
        <dbReference type="Proteomes" id="UP001327560"/>
    </source>
</evidence>
<keyword evidence="4" id="KW-0808">Transferase</keyword>
<proteinExistence type="predicted"/>
<organism evidence="7 8">
    <name type="scientific">Canna indica</name>
    <name type="common">Indian-shot</name>
    <dbReference type="NCBI Taxonomy" id="4628"/>
    <lineage>
        <taxon>Eukaryota</taxon>
        <taxon>Viridiplantae</taxon>
        <taxon>Streptophyta</taxon>
        <taxon>Embryophyta</taxon>
        <taxon>Tracheophyta</taxon>
        <taxon>Spermatophyta</taxon>
        <taxon>Magnoliopsida</taxon>
        <taxon>Liliopsida</taxon>
        <taxon>Zingiberales</taxon>
        <taxon>Cannaceae</taxon>
        <taxon>Canna</taxon>
    </lineage>
</organism>
<keyword evidence="3" id="KW-0328">Glycosyltransferase</keyword>
<comment type="pathway">
    <text evidence="2">Glycan metabolism.</text>
</comment>
<protein>
    <recommendedName>
        <fullName evidence="6">Glycosyltransferase 61 catalytic domain-containing protein</fullName>
    </recommendedName>
</protein>
<dbReference type="Proteomes" id="UP001327560">
    <property type="component" value="Chromosome 5"/>
</dbReference>
<evidence type="ECO:0000259" key="6">
    <source>
        <dbReference type="Pfam" id="PF04577"/>
    </source>
</evidence>
<accession>A0AAQ3KIS8</accession>
<dbReference type="PANTHER" id="PTHR20961:SF97">
    <property type="entry name" value="ALPHA-1,3-ARABINOSYLTRANSFERASE XAT3"/>
    <property type="match status" value="1"/>
</dbReference>
<reference evidence="7 8" key="1">
    <citation type="submission" date="2023-10" db="EMBL/GenBank/DDBJ databases">
        <title>Chromosome-scale genome assembly provides insights into flower coloration mechanisms of Canna indica.</title>
        <authorList>
            <person name="Li C."/>
        </authorList>
    </citation>
    <scope>NUCLEOTIDE SEQUENCE [LARGE SCALE GENOMIC DNA]</scope>
    <source>
        <tissue evidence="7">Flower</tissue>
    </source>
</reference>
<dbReference type="GO" id="GO:0016763">
    <property type="term" value="F:pentosyltransferase activity"/>
    <property type="evidence" value="ECO:0007669"/>
    <property type="project" value="UniProtKB-ARBA"/>
</dbReference>
<dbReference type="AlphaFoldDB" id="A0AAQ3KIS8"/>
<name>A0AAQ3KIS8_9LILI</name>
<evidence type="ECO:0000313" key="7">
    <source>
        <dbReference type="EMBL" id="WOL09474.1"/>
    </source>
</evidence>
<evidence type="ECO:0000256" key="3">
    <source>
        <dbReference type="ARBA" id="ARBA00022676"/>
    </source>
</evidence>